<feature type="signal peptide" evidence="1">
    <location>
        <begin position="1"/>
        <end position="17"/>
    </location>
</feature>
<accession>A0A915J9L2</accession>
<proteinExistence type="predicted"/>
<keyword evidence="2" id="KW-1185">Reference proteome</keyword>
<protein>
    <submittedName>
        <fullName evidence="3">Uncharacterized protein</fullName>
    </submittedName>
</protein>
<dbReference type="Proteomes" id="UP000887565">
    <property type="component" value="Unplaced"/>
</dbReference>
<evidence type="ECO:0000313" key="2">
    <source>
        <dbReference type="Proteomes" id="UP000887565"/>
    </source>
</evidence>
<evidence type="ECO:0000256" key="1">
    <source>
        <dbReference type="SAM" id="SignalP"/>
    </source>
</evidence>
<evidence type="ECO:0000313" key="3">
    <source>
        <dbReference type="WBParaSite" id="nRc.2.0.1.t22847-RA"/>
    </source>
</evidence>
<keyword evidence="1" id="KW-0732">Signal</keyword>
<sequence>MIPIFLLLFVRFDQILGQSISKITRVVNYADAADLSCSYDHYVTEIKVSVTTGQAEVTTIECQQTSFSDVNADYVQLGCGADYFVTGLKFGYWPDYRNDNSIALKLECCRSDRIKFVRCGVGVSSRPRMPFEKWLSRNDSAHLDKNRPQDRISNNKMDLFLPTLYNYL</sequence>
<reference evidence="3" key="1">
    <citation type="submission" date="2022-11" db="UniProtKB">
        <authorList>
            <consortium name="WormBaseParasite"/>
        </authorList>
    </citation>
    <scope>IDENTIFICATION</scope>
</reference>
<feature type="chain" id="PRO_5037250151" evidence="1">
    <location>
        <begin position="18"/>
        <end position="168"/>
    </location>
</feature>
<dbReference type="WBParaSite" id="nRc.2.0.1.t22847-RA">
    <property type="protein sequence ID" value="nRc.2.0.1.t22847-RA"/>
    <property type="gene ID" value="nRc.2.0.1.g22847"/>
</dbReference>
<name>A0A915J9L2_ROMCU</name>
<dbReference type="AlphaFoldDB" id="A0A915J9L2"/>
<organism evidence="2 3">
    <name type="scientific">Romanomermis culicivorax</name>
    <name type="common">Nematode worm</name>
    <dbReference type="NCBI Taxonomy" id="13658"/>
    <lineage>
        <taxon>Eukaryota</taxon>
        <taxon>Metazoa</taxon>
        <taxon>Ecdysozoa</taxon>
        <taxon>Nematoda</taxon>
        <taxon>Enoplea</taxon>
        <taxon>Dorylaimia</taxon>
        <taxon>Mermithida</taxon>
        <taxon>Mermithoidea</taxon>
        <taxon>Mermithidae</taxon>
        <taxon>Romanomermis</taxon>
    </lineage>
</organism>